<dbReference type="KEGG" id="amur:ADH66_06255"/>
<evidence type="ECO:0000313" key="4">
    <source>
        <dbReference type="Proteomes" id="UP000596035"/>
    </source>
</evidence>
<proteinExistence type="predicted"/>
<evidence type="ECO:0000313" key="1">
    <source>
        <dbReference type="EMBL" id="ASB40296.1"/>
    </source>
</evidence>
<name>A0A1Z2XPE3_9FIRM</name>
<dbReference type="EMBL" id="CP065321">
    <property type="protein sequence ID" value="QQR29588.1"/>
    <property type="molecule type" value="Genomic_DNA"/>
</dbReference>
<accession>A0A1Z2XPE3</accession>
<dbReference type="EMBL" id="CP021422">
    <property type="protein sequence ID" value="ASB40296.1"/>
    <property type="molecule type" value="Genomic_DNA"/>
</dbReference>
<reference evidence="1" key="1">
    <citation type="journal article" date="2017" name="Genome Announc.">
        <title>High-Quality Whole-Genome Sequences of the Oligo-Mouse-Microbiota Bacterial Community.</title>
        <authorList>
            <person name="Garzetti D."/>
            <person name="Brugiroux S."/>
            <person name="Bunk B."/>
            <person name="Pukall R."/>
            <person name="McCoy K.D."/>
            <person name="Macpherson A.J."/>
            <person name="Stecher B."/>
        </authorList>
    </citation>
    <scope>NUCLEOTIDE SEQUENCE</scope>
    <source>
        <strain evidence="1">KB18</strain>
    </source>
</reference>
<reference evidence="2 4" key="3">
    <citation type="submission" date="2020-11" db="EMBL/GenBank/DDBJ databases">
        <title>Closed and high quality bacterial genomes of the OMM12 community.</title>
        <authorList>
            <person name="Marbouty M."/>
            <person name="Lamy-Besnier Q."/>
            <person name="Debarbieux L."/>
            <person name="Koszul R."/>
        </authorList>
    </citation>
    <scope>NUCLEOTIDE SEQUENCE [LARGE SCALE GENOMIC DNA]</scope>
    <source>
        <strain evidence="2 4">KB18</strain>
    </source>
</reference>
<dbReference type="Proteomes" id="UP000196710">
    <property type="component" value="Chromosome"/>
</dbReference>
<evidence type="ECO:0000313" key="3">
    <source>
        <dbReference type="Proteomes" id="UP000196710"/>
    </source>
</evidence>
<dbReference type="RefSeq" id="WP_066534278.1">
    <property type="nucleotide sequence ID" value="NZ_CP021422.1"/>
</dbReference>
<organism evidence="2 4">
    <name type="scientific">Acutalibacter muris</name>
    <dbReference type="NCBI Taxonomy" id="1796620"/>
    <lineage>
        <taxon>Bacteria</taxon>
        <taxon>Bacillati</taxon>
        <taxon>Bacillota</taxon>
        <taxon>Clostridia</taxon>
        <taxon>Eubacteriales</taxon>
        <taxon>Acutalibacteraceae</taxon>
        <taxon>Acutalibacter</taxon>
    </lineage>
</organism>
<evidence type="ECO:0000313" key="2">
    <source>
        <dbReference type="EMBL" id="QQR29588.1"/>
    </source>
</evidence>
<dbReference type="AlphaFoldDB" id="A0A1Z2XPE3"/>
<dbReference type="Proteomes" id="UP000596035">
    <property type="component" value="Chromosome"/>
</dbReference>
<sequence length="184" mass="20785">MIYISKGTSKSSLRNPLKVTRCGKTVQLSGLQAELWRKGRYEFASAQTKAEEMALTSLSRAGLAEIQQESTATFRYYALTSCVLCPTQRPGIGLTTGEKELLCWLKKAGLRMTVAELVYLRSRDIRPARKLLRARNRQALVERIYNPHNIADNLLEQQMESAGCRDEVVADLLSLLRKKRLVLL</sequence>
<gene>
    <name evidence="1" type="ORF">ADH66_06255</name>
    <name evidence="2" type="ORF">I5Q82_16355</name>
</gene>
<protein>
    <submittedName>
        <fullName evidence="2">Uncharacterized protein</fullName>
    </submittedName>
</protein>
<keyword evidence="3" id="KW-1185">Reference proteome</keyword>
<reference evidence="3" key="2">
    <citation type="submission" date="2017-05" db="EMBL/GenBank/DDBJ databases">
        <title>Improved OligoMM genomes.</title>
        <authorList>
            <person name="Garzetti D."/>
        </authorList>
    </citation>
    <scope>NUCLEOTIDE SEQUENCE [LARGE SCALE GENOMIC DNA]</scope>
    <source>
        <strain evidence="3">KB18</strain>
    </source>
</reference>